<evidence type="ECO:0000313" key="3">
    <source>
        <dbReference type="Proteomes" id="UP000281498"/>
    </source>
</evidence>
<accession>A0A3A9K1E6</accession>
<name>A0A3A9K1E6_9BACI</name>
<keyword evidence="1" id="KW-0472">Membrane</keyword>
<dbReference type="OrthoDB" id="2182676at2"/>
<gene>
    <name evidence="2" type="ORF">CR203_22640</name>
</gene>
<sequence>MSALNKFLEWVTKLAYLNVLWLLFSILGLLIIGLFPSTTATFVVAREWVTGKTDIPVFKTFWDAYRKEMIKSNILGYLLIIVSYILYLDFFFITESMNDYVVLLTIPYLIVSFIVVLSMLYVFPTYVYYQMRIRQVIKNSFFIMIMNPMPTLVMVLGCFAVCLVLWKFQGLFLFFSASIFAVITMLPAHRAFTNISNKKVKFEGFRG</sequence>
<feature type="transmembrane region" description="Helical" evidence="1">
    <location>
        <begin position="172"/>
        <end position="192"/>
    </location>
</feature>
<evidence type="ECO:0000313" key="2">
    <source>
        <dbReference type="EMBL" id="RKL65068.1"/>
    </source>
</evidence>
<feature type="transmembrane region" description="Helical" evidence="1">
    <location>
        <begin position="74"/>
        <end position="94"/>
    </location>
</feature>
<evidence type="ECO:0000256" key="1">
    <source>
        <dbReference type="SAM" id="Phobius"/>
    </source>
</evidence>
<dbReference type="EMBL" id="PDOE01000023">
    <property type="protein sequence ID" value="RKL65068.1"/>
    <property type="molecule type" value="Genomic_DNA"/>
</dbReference>
<feature type="transmembrane region" description="Helical" evidence="1">
    <location>
        <begin position="106"/>
        <end position="129"/>
    </location>
</feature>
<dbReference type="InterPro" id="IPR006938">
    <property type="entry name" value="DUF624"/>
</dbReference>
<keyword evidence="1" id="KW-0812">Transmembrane</keyword>
<organism evidence="2 3">
    <name type="scientific">Salipaludibacillus neizhouensis</name>
    <dbReference type="NCBI Taxonomy" id="885475"/>
    <lineage>
        <taxon>Bacteria</taxon>
        <taxon>Bacillati</taxon>
        <taxon>Bacillota</taxon>
        <taxon>Bacilli</taxon>
        <taxon>Bacillales</taxon>
        <taxon>Bacillaceae</taxon>
    </lineage>
</organism>
<protein>
    <recommendedName>
        <fullName evidence="4">DUF624 domain-containing protein</fullName>
    </recommendedName>
</protein>
<dbReference type="Pfam" id="PF04854">
    <property type="entry name" value="DUF624"/>
    <property type="match status" value="1"/>
</dbReference>
<keyword evidence="3" id="KW-1185">Reference proteome</keyword>
<dbReference type="AlphaFoldDB" id="A0A3A9K1E6"/>
<reference evidence="2 3" key="1">
    <citation type="submission" date="2017-10" db="EMBL/GenBank/DDBJ databases">
        <title>Bacillus sp. nov., a halophilic bacterium isolated from a Keqin Lake.</title>
        <authorList>
            <person name="Wang H."/>
        </authorList>
    </citation>
    <scope>NUCLEOTIDE SEQUENCE [LARGE SCALE GENOMIC DNA]</scope>
    <source>
        <strain evidence="2 3">KCTC 13187</strain>
    </source>
</reference>
<feature type="transmembrane region" description="Helical" evidence="1">
    <location>
        <begin position="141"/>
        <end position="166"/>
    </location>
</feature>
<comment type="caution">
    <text evidence="2">The sequence shown here is derived from an EMBL/GenBank/DDBJ whole genome shotgun (WGS) entry which is preliminary data.</text>
</comment>
<dbReference type="Proteomes" id="UP000281498">
    <property type="component" value="Unassembled WGS sequence"/>
</dbReference>
<evidence type="ECO:0008006" key="4">
    <source>
        <dbReference type="Google" id="ProtNLM"/>
    </source>
</evidence>
<proteinExistence type="predicted"/>
<dbReference type="RefSeq" id="WP_110934598.1">
    <property type="nucleotide sequence ID" value="NZ_KZ614146.1"/>
</dbReference>
<keyword evidence="1" id="KW-1133">Transmembrane helix</keyword>
<feature type="transmembrane region" description="Helical" evidence="1">
    <location>
        <begin position="20"/>
        <end position="45"/>
    </location>
</feature>